<proteinExistence type="predicted"/>
<reference evidence="2 3" key="1">
    <citation type="submission" date="2024-03" db="EMBL/GenBank/DDBJ databases">
        <title>Draft genome sequence of Pseudonocardia sp. DW16-2.</title>
        <authorList>
            <person name="Duangmal K."/>
        </authorList>
    </citation>
    <scope>NUCLEOTIDE SEQUENCE [LARGE SCALE GENOMIC DNA]</scope>
    <source>
        <strain evidence="2 3">DW16-2</strain>
    </source>
</reference>
<evidence type="ECO:0000259" key="1">
    <source>
        <dbReference type="PROSITE" id="PS50925"/>
    </source>
</evidence>
<name>A0ABU8T959_9PSEU</name>
<comment type="caution">
    <text evidence="2">The sequence shown here is derived from an EMBL/GenBank/DDBJ whole genome shotgun (WGS) entry which is preliminary data.</text>
</comment>
<dbReference type="Proteomes" id="UP001364211">
    <property type="component" value="Unassembled WGS sequence"/>
</dbReference>
<sequence>MAEQVHRLIYRSRSEIPRENREVVLAEIFDVARSKNKRSGVTGALLISDNWFVQTLEGDEATVSGLFETISRDDRHTDVSVIESTTVDARVFARWSMARISVAGRSDIPLHDVDGRIRPAAPDRPGREQQDLLTRMRNTIGADSV</sequence>
<protein>
    <submittedName>
        <fullName evidence="2">BLUF domain-containing protein</fullName>
    </submittedName>
</protein>
<organism evidence="2 3">
    <name type="scientific">Pseudonocardia spirodelae</name>
    <dbReference type="NCBI Taxonomy" id="3133431"/>
    <lineage>
        <taxon>Bacteria</taxon>
        <taxon>Bacillati</taxon>
        <taxon>Actinomycetota</taxon>
        <taxon>Actinomycetes</taxon>
        <taxon>Pseudonocardiales</taxon>
        <taxon>Pseudonocardiaceae</taxon>
        <taxon>Pseudonocardia</taxon>
    </lineage>
</organism>
<evidence type="ECO:0000313" key="2">
    <source>
        <dbReference type="EMBL" id="MEJ8280482.1"/>
    </source>
</evidence>
<dbReference type="InterPro" id="IPR007024">
    <property type="entry name" value="BLUF_domain"/>
</dbReference>
<dbReference type="RefSeq" id="WP_340291659.1">
    <property type="nucleotide sequence ID" value="NZ_JBBJUP010000012.1"/>
</dbReference>
<dbReference type="InterPro" id="IPR036046">
    <property type="entry name" value="Acylphosphatase-like_dom_sf"/>
</dbReference>
<dbReference type="SUPFAM" id="SSF54975">
    <property type="entry name" value="Acylphosphatase/BLUF domain-like"/>
    <property type="match status" value="1"/>
</dbReference>
<accession>A0ABU8T959</accession>
<dbReference type="Gene3D" id="3.30.70.100">
    <property type="match status" value="1"/>
</dbReference>
<keyword evidence="3" id="KW-1185">Reference proteome</keyword>
<dbReference type="Pfam" id="PF04940">
    <property type="entry name" value="BLUF"/>
    <property type="match status" value="1"/>
</dbReference>
<dbReference type="PROSITE" id="PS50925">
    <property type="entry name" value="BLUF"/>
    <property type="match status" value="1"/>
</dbReference>
<dbReference type="EMBL" id="JBBJUP010000012">
    <property type="protein sequence ID" value="MEJ8280482.1"/>
    <property type="molecule type" value="Genomic_DNA"/>
</dbReference>
<gene>
    <name evidence="2" type="ORF">WJX68_16180</name>
</gene>
<dbReference type="SMART" id="SM01034">
    <property type="entry name" value="BLUF"/>
    <property type="match status" value="1"/>
</dbReference>
<feature type="domain" description="BLUF" evidence="1">
    <location>
        <begin position="5"/>
        <end position="98"/>
    </location>
</feature>
<evidence type="ECO:0000313" key="3">
    <source>
        <dbReference type="Proteomes" id="UP001364211"/>
    </source>
</evidence>